<dbReference type="InterPro" id="IPR006016">
    <property type="entry name" value="UspA"/>
</dbReference>
<evidence type="ECO:0000256" key="1">
    <source>
        <dbReference type="ARBA" id="ARBA00008791"/>
    </source>
</evidence>
<accession>M7NKY4</accession>
<evidence type="ECO:0000313" key="4">
    <source>
        <dbReference type="Proteomes" id="UP000011910"/>
    </source>
</evidence>
<sequence>MAMKNLQKILIPIDFSPVATNAVLYANSILEKHLAEVVLVYVNTADQRMEEAAIKKAFKEFEASTLKSVSFYYEFVILKGRLLLELVKASEFYSPDLLIMGTRSGRESDVSLASALIGAVDAPVLVVPENFDRRQIRKIAYANDYRPIRESFVFAPMWEFALEFKAKVYLLHVNQKRVEKLVPADAAESSLEYYLESIPHEWVYLSGDDMQQTISHYLRQHAIDLLVVLARDHGVNQLESEGRLIAQLTAFAEVPILTLC</sequence>
<dbReference type="Proteomes" id="UP000011910">
    <property type="component" value="Unassembled WGS sequence"/>
</dbReference>
<evidence type="ECO:0000313" key="3">
    <source>
        <dbReference type="EMBL" id="EMR02455.1"/>
    </source>
</evidence>
<organism evidence="3 4">
    <name type="scientific">Cesiribacter andamanensis AMV16</name>
    <dbReference type="NCBI Taxonomy" id="1279009"/>
    <lineage>
        <taxon>Bacteria</taxon>
        <taxon>Pseudomonadati</taxon>
        <taxon>Bacteroidota</taxon>
        <taxon>Cytophagia</taxon>
        <taxon>Cytophagales</taxon>
        <taxon>Cesiribacteraceae</taxon>
        <taxon>Cesiribacter</taxon>
    </lineage>
</organism>
<feature type="domain" description="UspA" evidence="2">
    <location>
        <begin position="7"/>
        <end position="128"/>
    </location>
</feature>
<comment type="caution">
    <text evidence="3">The sequence shown here is derived from an EMBL/GenBank/DDBJ whole genome shotgun (WGS) entry which is preliminary data.</text>
</comment>
<gene>
    <name evidence="3" type="ORF">ADICEAN_02386</name>
</gene>
<dbReference type="PANTHER" id="PTHR46268">
    <property type="entry name" value="STRESS RESPONSE PROTEIN NHAX"/>
    <property type="match status" value="1"/>
</dbReference>
<dbReference type="Pfam" id="PF00582">
    <property type="entry name" value="Usp"/>
    <property type="match status" value="1"/>
</dbReference>
<dbReference type="STRING" id="1279009.ADICEAN_02386"/>
<dbReference type="PANTHER" id="PTHR46268:SF6">
    <property type="entry name" value="UNIVERSAL STRESS PROTEIN UP12"/>
    <property type="match status" value="1"/>
</dbReference>
<dbReference type="Gene3D" id="3.40.50.12370">
    <property type="match status" value="1"/>
</dbReference>
<name>M7NKY4_9BACT</name>
<comment type="similarity">
    <text evidence="1">Belongs to the universal stress protein A family.</text>
</comment>
<protein>
    <submittedName>
        <fullName evidence="3">Universal stress protein family protein</fullName>
    </submittedName>
</protein>
<dbReference type="CDD" id="cd00293">
    <property type="entry name" value="USP-like"/>
    <property type="match status" value="1"/>
</dbReference>
<dbReference type="AlphaFoldDB" id="M7NKY4"/>
<keyword evidence="4" id="KW-1185">Reference proteome</keyword>
<evidence type="ECO:0000259" key="2">
    <source>
        <dbReference type="Pfam" id="PF00582"/>
    </source>
</evidence>
<dbReference type="eggNOG" id="COG0589">
    <property type="taxonomic scope" value="Bacteria"/>
</dbReference>
<dbReference type="EMBL" id="AODQ01000057">
    <property type="protein sequence ID" value="EMR02455.1"/>
    <property type="molecule type" value="Genomic_DNA"/>
</dbReference>
<proteinExistence type="inferred from homology"/>
<dbReference type="SUPFAM" id="SSF52402">
    <property type="entry name" value="Adenine nucleotide alpha hydrolases-like"/>
    <property type="match status" value="2"/>
</dbReference>
<reference evidence="3 4" key="1">
    <citation type="journal article" date="2013" name="Genome Announc.">
        <title>Draft Genome Sequence of Cesiribacter andamanensis Strain AMV16T, Isolated from a Soil Sample from a Mud Volcano in the Andaman Islands, India.</title>
        <authorList>
            <person name="Shivaji S."/>
            <person name="Ara S."/>
            <person name="Begum Z."/>
            <person name="Srinivas T.N."/>
            <person name="Singh A."/>
            <person name="Kumar Pinnaka A."/>
        </authorList>
    </citation>
    <scope>NUCLEOTIDE SEQUENCE [LARGE SCALE GENOMIC DNA]</scope>
    <source>
        <strain evidence="3 4">AMV16</strain>
    </source>
</reference>